<comment type="caution">
    <text evidence="1">The sequence shown here is derived from an EMBL/GenBank/DDBJ whole genome shotgun (WGS) entry which is preliminary data.</text>
</comment>
<dbReference type="EMBL" id="CPXJ01000006">
    <property type="protein sequence ID" value="CND24573.1"/>
    <property type="molecule type" value="Genomic_DNA"/>
</dbReference>
<dbReference type="Proteomes" id="UP000041601">
    <property type="component" value="Unassembled WGS sequence"/>
</dbReference>
<keyword evidence="2" id="KW-1185">Reference proteome</keyword>
<sequence>MACECFDEVSAKMKLHILERRGNDVAEVAESGFAHSALVFAEGDFCSVRLPYTFRFYKRKKNGELEQRLTNGDSSVSMNYCPFCGTKFEGKAATSQQ</sequence>
<evidence type="ECO:0000313" key="2">
    <source>
        <dbReference type="Proteomes" id="UP000041601"/>
    </source>
</evidence>
<dbReference type="RefSeq" id="WP_049525794.1">
    <property type="nucleotide sequence ID" value="NZ_CGGL01000143.1"/>
</dbReference>
<accession>A0ABM9RVP4</accession>
<evidence type="ECO:0000313" key="1">
    <source>
        <dbReference type="EMBL" id="CND24573.1"/>
    </source>
</evidence>
<name>A0ABM9RVP4_YEREN</name>
<protein>
    <submittedName>
        <fullName evidence="1">Uncharacterized protein</fullName>
    </submittedName>
</protein>
<gene>
    <name evidence="1" type="ORF">ERS137959_00689</name>
</gene>
<organism evidence="1 2">
    <name type="scientific">Yersinia enterocolitica</name>
    <dbReference type="NCBI Taxonomy" id="630"/>
    <lineage>
        <taxon>Bacteria</taxon>
        <taxon>Pseudomonadati</taxon>
        <taxon>Pseudomonadota</taxon>
        <taxon>Gammaproteobacteria</taxon>
        <taxon>Enterobacterales</taxon>
        <taxon>Yersiniaceae</taxon>
        <taxon>Yersinia</taxon>
    </lineage>
</organism>
<reference evidence="1 2" key="1">
    <citation type="submission" date="2015-03" db="EMBL/GenBank/DDBJ databases">
        <authorList>
            <consortium name="Pathogen Informatics"/>
            <person name="Murphy D."/>
        </authorList>
    </citation>
    <scope>NUCLEOTIDE SEQUENCE [LARGE SCALE GENOMIC DNA]</scope>
    <source>
        <strain evidence="1 2">IP05342</strain>
    </source>
</reference>
<proteinExistence type="predicted"/>